<proteinExistence type="predicted"/>
<accession>A0AAE0CKG7</accession>
<sequence>MRMHGFGLCMNCDQNGCQYMSIMFSPLECQAANEQKFLMPFSRDLLLTIMNIRNFLILMQIILPQPRVL</sequence>
<evidence type="ECO:0000313" key="2">
    <source>
        <dbReference type="Proteomes" id="UP001280121"/>
    </source>
</evidence>
<evidence type="ECO:0000313" key="1">
    <source>
        <dbReference type="EMBL" id="KAK2654477.1"/>
    </source>
</evidence>
<keyword evidence="2" id="KW-1185">Reference proteome</keyword>
<dbReference type="AlphaFoldDB" id="A0AAE0CKG7"/>
<dbReference type="Proteomes" id="UP001280121">
    <property type="component" value="Unassembled WGS sequence"/>
</dbReference>
<organism evidence="1 2">
    <name type="scientific">Dipteronia dyeriana</name>
    <dbReference type="NCBI Taxonomy" id="168575"/>
    <lineage>
        <taxon>Eukaryota</taxon>
        <taxon>Viridiplantae</taxon>
        <taxon>Streptophyta</taxon>
        <taxon>Embryophyta</taxon>
        <taxon>Tracheophyta</taxon>
        <taxon>Spermatophyta</taxon>
        <taxon>Magnoliopsida</taxon>
        <taxon>eudicotyledons</taxon>
        <taxon>Gunneridae</taxon>
        <taxon>Pentapetalae</taxon>
        <taxon>rosids</taxon>
        <taxon>malvids</taxon>
        <taxon>Sapindales</taxon>
        <taxon>Sapindaceae</taxon>
        <taxon>Hippocastanoideae</taxon>
        <taxon>Acereae</taxon>
        <taxon>Dipteronia</taxon>
    </lineage>
</organism>
<name>A0AAE0CKG7_9ROSI</name>
<protein>
    <submittedName>
        <fullName evidence="1">Uncharacterized protein</fullName>
    </submittedName>
</protein>
<reference evidence="1" key="1">
    <citation type="journal article" date="2023" name="Plant J.">
        <title>Genome sequences and population genomics provide insights into the demographic history, inbreeding, and mutation load of two 'living fossil' tree species of Dipteronia.</title>
        <authorList>
            <person name="Feng Y."/>
            <person name="Comes H.P."/>
            <person name="Chen J."/>
            <person name="Zhu S."/>
            <person name="Lu R."/>
            <person name="Zhang X."/>
            <person name="Li P."/>
            <person name="Qiu J."/>
            <person name="Olsen K.M."/>
            <person name="Qiu Y."/>
        </authorList>
    </citation>
    <scope>NUCLEOTIDE SEQUENCE</scope>
    <source>
        <strain evidence="1">KIB01</strain>
    </source>
</reference>
<gene>
    <name evidence="1" type="ORF">Ddye_014333</name>
</gene>
<dbReference type="EMBL" id="JANJYI010000004">
    <property type="protein sequence ID" value="KAK2654477.1"/>
    <property type="molecule type" value="Genomic_DNA"/>
</dbReference>
<comment type="caution">
    <text evidence="1">The sequence shown here is derived from an EMBL/GenBank/DDBJ whole genome shotgun (WGS) entry which is preliminary data.</text>
</comment>